<reference evidence="8 9" key="1">
    <citation type="journal article" date="2010" name="Stand. Genomic Sci.">
        <title>Complete genome sequence of Methanoplanus petrolearius type strain (SEBR 4847).</title>
        <authorList>
            <person name="Brambilla E."/>
            <person name="Djao O.D."/>
            <person name="Daligault H."/>
            <person name="Lapidus A."/>
            <person name="Lucas S."/>
            <person name="Hammon N."/>
            <person name="Nolan M."/>
            <person name="Tice H."/>
            <person name="Cheng J.F."/>
            <person name="Han C."/>
            <person name="Tapia R."/>
            <person name="Goodwin L."/>
            <person name="Pitluck S."/>
            <person name="Liolios K."/>
            <person name="Ivanova N."/>
            <person name="Mavromatis K."/>
            <person name="Mikhailova N."/>
            <person name="Pati A."/>
            <person name="Chen A."/>
            <person name="Palaniappan K."/>
            <person name="Land M."/>
            <person name="Hauser L."/>
            <person name="Chang Y.J."/>
            <person name="Jeffries C.D."/>
            <person name="Rohde M."/>
            <person name="Spring S."/>
            <person name="Sikorski J."/>
            <person name="Goker M."/>
            <person name="Woyke T."/>
            <person name="Bristow J."/>
            <person name="Eisen J.A."/>
            <person name="Markowitz V."/>
            <person name="Hugenholtz P."/>
            <person name="Kyrpides N.C."/>
            <person name="Klenk H.P."/>
        </authorList>
    </citation>
    <scope>NUCLEOTIDE SEQUENCE [LARGE SCALE GENOMIC DNA]</scope>
    <source>
        <strain evidence="9">DSM 11571 / OCM 486 / SEBR 4847</strain>
    </source>
</reference>
<evidence type="ECO:0000313" key="8">
    <source>
        <dbReference type="EMBL" id="ADN35755.1"/>
    </source>
</evidence>
<dbReference type="Proteomes" id="UP000006565">
    <property type="component" value="Chromosome"/>
</dbReference>
<dbReference type="OrthoDB" id="7928at2157"/>
<dbReference type="PANTHER" id="PTHR11669">
    <property type="entry name" value="REPLICATION FACTOR C / DNA POLYMERASE III GAMMA-TAU SUBUNIT"/>
    <property type="match status" value="1"/>
</dbReference>
<proteinExistence type="inferred from homology"/>
<evidence type="ECO:0000313" key="9">
    <source>
        <dbReference type="Proteomes" id="UP000006565"/>
    </source>
</evidence>
<dbReference type="GO" id="GO:0005663">
    <property type="term" value="C:DNA replication factor C complex"/>
    <property type="evidence" value="ECO:0007669"/>
    <property type="project" value="TreeGrafter"/>
</dbReference>
<dbReference type="eggNOG" id="arCOG00469">
    <property type="taxonomic scope" value="Archaea"/>
</dbReference>
<dbReference type="AlphaFoldDB" id="E1RK32"/>
<evidence type="ECO:0000256" key="3">
    <source>
        <dbReference type="ARBA" id="ARBA00022705"/>
    </source>
</evidence>
<dbReference type="SUPFAM" id="SSF48019">
    <property type="entry name" value="post-AAA+ oligomerization domain-like"/>
    <property type="match status" value="1"/>
</dbReference>
<dbReference type="PANTHER" id="PTHR11669:SF20">
    <property type="entry name" value="REPLICATION FACTOR C SUBUNIT 4"/>
    <property type="match status" value="1"/>
</dbReference>
<evidence type="ECO:0000256" key="2">
    <source>
        <dbReference type="ARBA" id="ARBA00014164"/>
    </source>
</evidence>
<sequence>MLWIEKYRPTKFSEIKGQDEVRGHLEGFVASSKLPHLLLFGPHGTGKSCALECLARGIYGEYSADNLTIIESGALFRHGKSWLENMDKFSHLYKKDESVLSNFKRIVRWYASMKPFNAEFKIIAFEEAHLLPFDAQAALRRIMEKYSATCRFVLMTQQQTSVIPAIASRCLPLFFRPLDNEEIISVLKEIPYDAGAGFAISEEDLEFIAGSAKGDCRKAVTYLQLFVMKGGSLDLADISGSETEMIARSLFSAMKDRNFQKAKESAEMLMIEYGLSGSEVISEISKVANLEYNDKRIAIALADADSRLCHAGNEFVQVNAALAEIIAEVSFE</sequence>
<accession>E1RK32</accession>
<evidence type="ECO:0000256" key="6">
    <source>
        <dbReference type="ARBA" id="ARBA00031749"/>
    </source>
</evidence>
<dbReference type="Gene3D" id="1.10.8.60">
    <property type="match status" value="1"/>
</dbReference>
<dbReference type="GO" id="GO:0006281">
    <property type="term" value="P:DNA repair"/>
    <property type="evidence" value="ECO:0007669"/>
    <property type="project" value="TreeGrafter"/>
</dbReference>
<dbReference type="STRING" id="679926.Mpet_0988"/>
<dbReference type="Gene3D" id="1.20.272.10">
    <property type="match status" value="1"/>
</dbReference>
<gene>
    <name evidence="8" type="ordered locus">Mpet_0988</name>
</gene>
<dbReference type="Pfam" id="PF08542">
    <property type="entry name" value="Rep_fac_C"/>
    <property type="match status" value="1"/>
</dbReference>
<comment type="similarity">
    <text evidence="1">Belongs to the activator 1 small subunits family. RfcS subfamily.</text>
</comment>
<dbReference type="Pfam" id="PF13177">
    <property type="entry name" value="DNA_pol3_delta2"/>
    <property type="match status" value="1"/>
</dbReference>
<dbReference type="InterPro" id="IPR013748">
    <property type="entry name" value="Rep_factorC_C"/>
</dbReference>
<dbReference type="InterPro" id="IPR008921">
    <property type="entry name" value="DNA_pol3_clamp-load_cplx_C"/>
</dbReference>
<dbReference type="GO" id="GO:0005524">
    <property type="term" value="F:ATP binding"/>
    <property type="evidence" value="ECO:0007669"/>
    <property type="project" value="UniProtKB-KW"/>
</dbReference>
<dbReference type="InterPro" id="IPR050238">
    <property type="entry name" value="DNA_Rep/Repair_Clamp_Loader"/>
</dbReference>
<dbReference type="Gene3D" id="3.40.50.300">
    <property type="entry name" value="P-loop containing nucleotide triphosphate hydrolases"/>
    <property type="match status" value="1"/>
</dbReference>
<dbReference type="GeneID" id="9743451"/>
<organism evidence="8 9">
    <name type="scientific">Methanolacinia petrolearia (strain DSM 11571 / OCM 486 / SEBR 4847)</name>
    <name type="common">Methanoplanus petrolearius</name>
    <dbReference type="NCBI Taxonomy" id="679926"/>
    <lineage>
        <taxon>Archaea</taxon>
        <taxon>Methanobacteriati</taxon>
        <taxon>Methanobacteriota</taxon>
        <taxon>Stenosarchaea group</taxon>
        <taxon>Methanomicrobia</taxon>
        <taxon>Methanomicrobiales</taxon>
        <taxon>Methanomicrobiaceae</taxon>
        <taxon>Methanolacinia</taxon>
    </lineage>
</organism>
<dbReference type="EMBL" id="CP002117">
    <property type="protein sequence ID" value="ADN35755.1"/>
    <property type="molecule type" value="Genomic_DNA"/>
</dbReference>
<evidence type="ECO:0000256" key="5">
    <source>
        <dbReference type="ARBA" id="ARBA00022840"/>
    </source>
</evidence>
<dbReference type="RefSeq" id="WP_013328933.1">
    <property type="nucleotide sequence ID" value="NC_014507.1"/>
</dbReference>
<dbReference type="HOGENOM" id="CLU_042324_2_1_2"/>
<dbReference type="GO" id="GO:0003689">
    <property type="term" value="F:DNA clamp loader activity"/>
    <property type="evidence" value="ECO:0007669"/>
    <property type="project" value="TreeGrafter"/>
</dbReference>
<keyword evidence="9" id="KW-1185">Reference proteome</keyword>
<evidence type="ECO:0000256" key="1">
    <source>
        <dbReference type="ARBA" id="ARBA00009668"/>
    </source>
</evidence>
<dbReference type="KEGG" id="mpi:Mpet_0988"/>
<dbReference type="NCBIfam" id="NF009067">
    <property type="entry name" value="PRK12402.1"/>
    <property type="match status" value="1"/>
</dbReference>
<keyword evidence="3" id="KW-0235">DNA replication</keyword>
<dbReference type="GO" id="GO:0003677">
    <property type="term" value="F:DNA binding"/>
    <property type="evidence" value="ECO:0007669"/>
    <property type="project" value="InterPro"/>
</dbReference>
<dbReference type="GO" id="GO:0006261">
    <property type="term" value="P:DNA-templated DNA replication"/>
    <property type="evidence" value="ECO:0007669"/>
    <property type="project" value="TreeGrafter"/>
</dbReference>
<dbReference type="CDD" id="cd00009">
    <property type="entry name" value="AAA"/>
    <property type="match status" value="1"/>
</dbReference>
<dbReference type="InterPro" id="IPR027417">
    <property type="entry name" value="P-loop_NTPase"/>
</dbReference>
<evidence type="ECO:0000256" key="4">
    <source>
        <dbReference type="ARBA" id="ARBA00022741"/>
    </source>
</evidence>
<keyword evidence="5" id="KW-0067">ATP-binding</keyword>
<feature type="domain" description="Replication factor C C-terminal" evidence="7">
    <location>
        <begin position="247"/>
        <end position="323"/>
    </location>
</feature>
<protein>
    <recommendedName>
        <fullName evidence="2">Replication factor C small subunit</fullName>
    </recommendedName>
    <alternativeName>
        <fullName evidence="6">Clamp loader small subunit</fullName>
    </alternativeName>
</protein>
<dbReference type="SUPFAM" id="SSF52540">
    <property type="entry name" value="P-loop containing nucleoside triphosphate hydrolases"/>
    <property type="match status" value="1"/>
</dbReference>
<evidence type="ECO:0000259" key="7">
    <source>
        <dbReference type="Pfam" id="PF08542"/>
    </source>
</evidence>
<keyword evidence="4" id="KW-0547">Nucleotide-binding</keyword>
<name>E1RK32_METP4</name>